<dbReference type="RefSeq" id="WP_014960395.1">
    <property type="nucleotide sequence ID" value="NZ_MPOJ01000009.1"/>
</dbReference>
<dbReference type="InterPro" id="IPR018649">
    <property type="entry name" value="SHOCT"/>
</dbReference>
<feature type="transmembrane region" description="Helical" evidence="2">
    <location>
        <begin position="12"/>
        <end position="33"/>
    </location>
</feature>
<protein>
    <recommendedName>
        <fullName evidence="3">SHOCT domain-containing protein</fullName>
    </recommendedName>
</protein>
<name>A0A1V3SXZ8_9BACT</name>
<keyword evidence="2" id="KW-0472">Membrane</keyword>
<accession>A0A1V3SXZ8</accession>
<keyword evidence="2" id="KW-1133">Transmembrane helix</keyword>
<sequence length="86" mass="9972">MSWGNAMGAGMAWMWIFPVLFLMGLALFSGVFLRGMRGSPCGRPPDEERRRADSISEETPKEILDRRYARGEITREQYLEMRKDLE</sequence>
<gene>
    <name evidence="4" type="ORF">BOX24_04815</name>
</gene>
<dbReference type="Pfam" id="PF09851">
    <property type="entry name" value="SHOCT"/>
    <property type="match status" value="1"/>
</dbReference>
<comment type="caution">
    <text evidence="4">The sequence shown here is derived from an EMBL/GenBank/DDBJ whole genome shotgun (WGS) entry which is preliminary data.</text>
</comment>
<reference evidence="4 5" key="1">
    <citation type="submission" date="2016-11" db="EMBL/GenBank/DDBJ databases">
        <title>Comparative genomics of co-occurring bacteria in distinct bioleaching systems unravels niche-specific adaptation.</title>
        <authorList>
            <person name="Zhang X."/>
            <person name="Liu X."/>
            <person name="Yin H."/>
        </authorList>
    </citation>
    <scope>NUCLEOTIDE SEQUENCE [LARGE SCALE GENOMIC DNA]</scope>
    <source>
        <strain evidence="4 5">DX</strain>
    </source>
</reference>
<dbReference type="EMBL" id="MPOJ01000009">
    <property type="protein sequence ID" value="OOH73382.1"/>
    <property type="molecule type" value="Genomic_DNA"/>
</dbReference>
<dbReference type="AlphaFoldDB" id="A0A1V3SXZ8"/>
<evidence type="ECO:0000259" key="3">
    <source>
        <dbReference type="Pfam" id="PF09851"/>
    </source>
</evidence>
<feature type="region of interest" description="Disordered" evidence="1">
    <location>
        <begin position="38"/>
        <end position="57"/>
    </location>
</feature>
<dbReference type="OMA" id="MCGGSHK"/>
<evidence type="ECO:0000256" key="2">
    <source>
        <dbReference type="SAM" id="Phobius"/>
    </source>
</evidence>
<evidence type="ECO:0000313" key="4">
    <source>
        <dbReference type="EMBL" id="OOH73382.1"/>
    </source>
</evidence>
<feature type="compositionally biased region" description="Basic and acidic residues" evidence="1">
    <location>
        <begin position="44"/>
        <end position="57"/>
    </location>
</feature>
<evidence type="ECO:0000313" key="5">
    <source>
        <dbReference type="Proteomes" id="UP000188586"/>
    </source>
</evidence>
<feature type="domain" description="SHOCT" evidence="3">
    <location>
        <begin position="62"/>
        <end position="85"/>
    </location>
</feature>
<evidence type="ECO:0000256" key="1">
    <source>
        <dbReference type="SAM" id="MobiDB-lite"/>
    </source>
</evidence>
<proteinExistence type="predicted"/>
<dbReference type="Proteomes" id="UP000188586">
    <property type="component" value="Unassembled WGS sequence"/>
</dbReference>
<organism evidence="4 5">
    <name type="scientific">Leptospirillum ferriphilum</name>
    <dbReference type="NCBI Taxonomy" id="178606"/>
    <lineage>
        <taxon>Bacteria</taxon>
        <taxon>Pseudomonadati</taxon>
        <taxon>Nitrospirota</taxon>
        <taxon>Nitrospiria</taxon>
        <taxon>Nitrospirales</taxon>
        <taxon>Nitrospiraceae</taxon>
        <taxon>Leptospirillum</taxon>
    </lineage>
</organism>
<keyword evidence="2" id="KW-0812">Transmembrane</keyword>